<evidence type="ECO:0000259" key="1">
    <source>
        <dbReference type="PROSITE" id="PS50263"/>
    </source>
</evidence>
<dbReference type="AlphaFoldDB" id="A0A7C2V968"/>
<dbReference type="InterPro" id="IPR003010">
    <property type="entry name" value="C-N_Hydrolase"/>
</dbReference>
<dbReference type="GO" id="GO:0016787">
    <property type="term" value="F:hydrolase activity"/>
    <property type="evidence" value="ECO:0007669"/>
    <property type="project" value="UniProtKB-KW"/>
</dbReference>
<dbReference type="SUPFAM" id="SSF56317">
    <property type="entry name" value="Carbon-nitrogen hydrolase"/>
    <property type="match status" value="1"/>
</dbReference>
<evidence type="ECO:0000313" key="2">
    <source>
        <dbReference type="EMBL" id="HEW53030.1"/>
    </source>
</evidence>
<protein>
    <submittedName>
        <fullName evidence="2">Carbon-nitrogen hydrolase family protein</fullName>
    </submittedName>
</protein>
<name>A0A7C2V968_9CREN</name>
<reference evidence="2" key="1">
    <citation type="journal article" date="2020" name="mSystems">
        <title>Genome- and Community-Level Interaction Insights into Carbon Utilization and Element Cycling Functions of Hydrothermarchaeota in Hydrothermal Sediment.</title>
        <authorList>
            <person name="Zhou Z."/>
            <person name="Liu Y."/>
            <person name="Xu W."/>
            <person name="Pan J."/>
            <person name="Luo Z.H."/>
            <person name="Li M."/>
        </authorList>
    </citation>
    <scope>NUCLEOTIDE SEQUENCE [LARGE SCALE GENOMIC DNA]</scope>
    <source>
        <strain evidence="2">SpSt-16</strain>
    </source>
</reference>
<dbReference type="EMBL" id="DSGT01000007">
    <property type="protein sequence ID" value="HEW53030.1"/>
    <property type="molecule type" value="Genomic_DNA"/>
</dbReference>
<dbReference type="PANTHER" id="PTHR23088:SF27">
    <property type="entry name" value="DEAMINATED GLUTATHIONE AMIDASE"/>
    <property type="match status" value="1"/>
</dbReference>
<dbReference type="Gene3D" id="3.60.110.10">
    <property type="entry name" value="Carbon-nitrogen hydrolase"/>
    <property type="match status" value="1"/>
</dbReference>
<proteinExistence type="predicted"/>
<dbReference type="CDD" id="cd07197">
    <property type="entry name" value="nitrilase"/>
    <property type="match status" value="1"/>
</dbReference>
<sequence>MPKNSGITLAVVHGVIELGKPEHNIGKIEEVLERARSEGVELLLLPSMINGTPIFELWQGIRVKRVAETIPGKTSDYLAGLANKFGVHILVGPILERRGSKIYRSAFVVEPSMNIKFVASQIVAPAGFGQSSAIPIHKIMDVNVGIFIAEDVHLPELSLLMKIVGVDIAVFYPYPNTSPDRILSTLKVRALELKAMVISVGCTVMRKSEELMFMPTAIVDENGSVLHEVLDRNTKMIKMVIPCNQRREMYVSSTAYKKLLKTLNKTLSYYLRDL</sequence>
<feature type="domain" description="CN hydrolase" evidence="1">
    <location>
        <begin position="7"/>
        <end position="247"/>
    </location>
</feature>
<accession>A0A7C2V968</accession>
<comment type="caution">
    <text evidence="2">The sequence shown here is derived from an EMBL/GenBank/DDBJ whole genome shotgun (WGS) entry which is preliminary data.</text>
</comment>
<gene>
    <name evidence="2" type="ORF">ENO77_02505</name>
</gene>
<dbReference type="Pfam" id="PF00795">
    <property type="entry name" value="CN_hydrolase"/>
    <property type="match status" value="1"/>
</dbReference>
<dbReference type="InterPro" id="IPR036526">
    <property type="entry name" value="C-N_Hydrolase_sf"/>
</dbReference>
<dbReference type="PANTHER" id="PTHR23088">
    <property type="entry name" value="NITRILASE-RELATED"/>
    <property type="match status" value="1"/>
</dbReference>
<dbReference type="PROSITE" id="PS50263">
    <property type="entry name" value="CN_HYDROLASE"/>
    <property type="match status" value="1"/>
</dbReference>
<keyword evidence="2" id="KW-0378">Hydrolase</keyword>
<organism evidence="2">
    <name type="scientific">Ignisphaera aggregans</name>
    <dbReference type="NCBI Taxonomy" id="334771"/>
    <lineage>
        <taxon>Archaea</taxon>
        <taxon>Thermoproteota</taxon>
        <taxon>Thermoprotei</taxon>
        <taxon>Desulfurococcales</taxon>
        <taxon>Desulfurococcaceae</taxon>
        <taxon>Ignisphaera</taxon>
    </lineage>
</organism>